<proteinExistence type="inferred from homology"/>
<evidence type="ECO:0000256" key="4">
    <source>
        <dbReference type="ARBA" id="ARBA00038306"/>
    </source>
</evidence>
<feature type="signal peptide" evidence="5">
    <location>
        <begin position="1"/>
        <end position="22"/>
    </location>
</feature>
<dbReference type="EMBL" id="JAOAMV010000004">
    <property type="protein sequence ID" value="MCT2559070.1"/>
    <property type="molecule type" value="Genomic_DNA"/>
</dbReference>
<evidence type="ECO:0000259" key="6">
    <source>
        <dbReference type="Pfam" id="PF13505"/>
    </source>
</evidence>
<evidence type="ECO:0000313" key="8">
    <source>
        <dbReference type="Proteomes" id="UP001142648"/>
    </source>
</evidence>
<keyword evidence="8" id="KW-1185">Reference proteome</keyword>
<reference evidence="7" key="1">
    <citation type="submission" date="2022-09" db="EMBL/GenBank/DDBJ databases">
        <title>The genome sequence of Tsuneonella sp. YG55.</title>
        <authorList>
            <person name="Liu Y."/>
        </authorList>
    </citation>
    <scope>NUCLEOTIDE SEQUENCE</scope>
    <source>
        <strain evidence="7">YG55</strain>
    </source>
</reference>
<name>A0A9X2W0W4_9SPHN</name>
<evidence type="ECO:0000256" key="3">
    <source>
        <dbReference type="ARBA" id="ARBA00023136"/>
    </source>
</evidence>
<feature type="chain" id="PRO_5040743591" evidence="5">
    <location>
        <begin position="23"/>
        <end position="223"/>
    </location>
</feature>
<sequence>MNTKIASLVAASIAALATPAMAQSAGDAPFTGVRVGAEVGYDHIRSGSTEDVDNTRDLKQSVDGVTYGGLVGYDFAAGDNLRLGAEASYSGSSAGTDYNNDNPTVFNLGNVKADRDIYVGGRIGYVTSPSTMVYLKGGYTNQRYSLTGTDGTTTLDGKLDTDGWRAGAGAEFAVGRNAYIGAEYRYSKYSKGEVDFEGTTPDGSRFNLDTDRHQVVATAGLRF</sequence>
<dbReference type="InterPro" id="IPR027385">
    <property type="entry name" value="Beta-barrel_OMP"/>
</dbReference>
<dbReference type="SUPFAM" id="SSF56925">
    <property type="entry name" value="OMPA-like"/>
    <property type="match status" value="1"/>
</dbReference>
<gene>
    <name evidence="7" type="ORF">N0B51_08760</name>
</gene>
<dbReference type="InterPro" id="IPR051692">
    <property type="entry name" value="OMP-like"/>
</dbReference>
<dbReference type="InterPro" id="IPR011250">
    <property type="entry name" value="OMP/PagP_B-barrel"/>
</dbReference>
<dbReference type="PANTHER" id="PTHR34001:SF3">
    <property type="entry name" value="BLL7405 PROTEIN"/>
    <property type="match status" value="1"/>
</dbReference>
<protein>
    <submittedName>
        <fullName evidence="7">Porin family protein</fullName>
    </submittedName>
</protein>
<dbReference type="RefSeq" id="WP_259961942.1">
    <property type="nucleotide sequence ID" value="NZ_JAOAMV010000004.1"/>
</dbReference>
<evidence type="ECO:0000256" key="2">
    <source>
        <dbReference type="ARBA" id="ARBA00022729"/>
    </source>
</evidence>
<dbReference type="PANTHER" id="PTHR34001">
    <property type="entry name" value="BLL7405 PROTEIN"/>
    <property type="match status" value="1"/>
</dbReference>
<comment type="similarity">
    <text evidence="4">Belongs to the Omp25/RopB family.</text>
</comment>
<evidence type="ECO:0000256" key="5">
    <source>
        <dbReference type="SAM" id="SignalP"/>
    </source>
</evidence>
<feature type="domain" description="Outer membrane protein beta-barrel" evidence="6">
    <location>
        <begin position="10"/>
        <end position="223"/>
    </location>
</feature>
<organism evidence="7 8">
    <name type="scientific">Tsuneonella litorea</name>
    <dbReference type="NCBI Taxonomy" id="2976475"/>
    <lineage>
        <taxon>Bacteria</taxon>
        <taxon>Pseudomonadati</taxon>
        <taxon>Pseudomonadota</taxon>
        <taxon>Alphaproteobacteria</taxon>
        <taxon>Sphingomonadales</taxon>
        <taxon>Erythrobacteraceae</taxon>
        <taxon>Tsuneonella</taxon>
    </lineage>
</organism>
<evidence type="ECO:0000256" key="1">
    <source>
        <dbReference type="ARBA" id="ARBA00004370"/>
    </source>
</evidence>
<keyword evidence="3" id="KW-0472">Membrane</keyword>
<dbReference type="Proteomes" id="UP001142648">
    <property type="component" value="Unassembled WGS sequence"/>
</dbReference>
<comment type="caution">
    <text evidence="7">The sequence shown here is derived from an EMBL/GenBank/DDBJ whole genome shotgun (WGS) entry which is preliminary data.</text>
</comment>
<dbReference type="Gene3D" id="2.40.160.20">
    <property type="match status" value="1"/>
</dbReference>
<dbReference type="AlphaFoldDB" id="A0A9X2W0W4"/>
<accession>A0A9X2W0W4</accession>
<dbReference type="Pfam" id="PF13505">
    <property type="entry name" value="OMP_b-brl"/>
    <property type="match status" value="1"/>
</dbReference>
<dbReference type="GO" id="GO:0016020">
    <property type="term" value="C:membrane"/>
    <property type="evidence" value="ECO:0007669"/>
    <property type="project" value="UniProtKB-SubCell"/>
</dbReference>
<evidence type="ECO:0000313" key="7">
    <source>
        <dbReference type="EMBL" id="MCT2559070.1"/>
    </source>
</evidence>
<comment type="subcellular location">
    <subcellularLocation>
        <location evidence="1">Membrane</location>
    </subcellularLocation>
</comment>
<keyword evidence="2 5" id="KW-0732">Signal</keyword>